<dbReference type="InterPro" id="IPR037250">
    <property type="entry name" value="NEAT_dom_sf"/>
</dbReference>
<dbReference type="Proteomes" id="UP001597362">
    <property type="component" value="Unassembled WGS sequence"/>
</dbReference>
<keyword evidence="11" id="KW-1185">Reference proteome</keyword>
<feature type="compositionally biased region" description="Low complexity" evidence="6">
    <location>
        <begin position="281"/>
        <end position="328"/>
    </location>
</feature>
<dbReference type="PROSITE" id="PS50978">
    <property type="entry name" value="NEAT"/>
    <property type="match status" value="1"/>
</dbReference>
<evidence type="ECO:0000256" key="1">
    <source>
        <dbReference type="ARBA" id="ARBA00004168"/>
    </source>
</evidence>
<organism evidence="10 11">
    <name type="scientific">Paenibacillus yanchengensis</name>
    <dbReference type="NCBI Taxonomy" id="2035833"/>
    <lineage>
        <taxon>Bacteria</taxon>
        <taxon>Bacillati</taxon>
        <taxon>Bacillota</taxon>
        <taxon>Bacilli</taxon>
        <taxon>Bacillales</taxon>
        <taxon>Paenibacillaceae</taxon>
        <taxon>Paenibacillus</taxon>
    </lineage>
</organism>
<keyword evidence="7" id="KW-0472">Membrane</keyword>
<feature type="domain" description="NEAT" evidence="9">
    <location>
        <begin position="33"/>
        <end position="158"/>
    </location>
</feature>
<dbReference type="Pfam" id="PF05031">
    <property type="entry name" value="NEAT"/>
    <property type="match status" value="1"/>
</dbReference>
<accession>A0ABW4YPV5</accession>
<evidence type="ECO:0000313" key="10">
    <source>
        <dbReference type="EMBL" id="MFD2117612.1"/>
    </source>
</evidence>
<evidence type="ECO:0000256" key="8">
    <source>
        <dbReference type="SAM" id="SignalP"/>
    </source>
</evidence>
<evidence type="ECO:0000256" key="4">
    <source>
        <dbReference type="ARBA" id="ARBA00022729"/>
    </source>
</evidence>
<dbReference type="PANTHER" id="PTHR37824:SF1">
    <property type="entry name" value="IRON-REGULATED SURFACE DETERMINANT PROTEIN C"/>
    <property type="match status" value="1"/>
</dbReference>
<keyword evidence="4 8" id="KW-0732">Signal</keyword>
<feature type="compositionally biased region" description="Polar residues" evidence="6">
    <location>
        <begin position="227"/>
        <end position="261"/>
    </location>
</feature>
<feature type="chain" id="PRO_5045261635" evidence="8">
    <location>
        <begin position="30"/>
        <end position="384"/>
    </location>
</feature>
<dbReference type="CDD" id="cd06920">
    <property type="entry name" value="NEAT"/>
    <property type="match status" value="1"/>
</dbReference>
<keyword evidence="7" id="KW-1133">Transmembrane helix</keyword>
<keyword evidence="3" id="KW-0964">Secreted</keyword>
<keyword evidence="7" id="KW-0812">Transmembrane</keyword>
<comment type="subcellular location">
    <subcellularLocation>
        <location evidence="1">Secreted</location>
        <location evidence="1">Cell wall</location>
        <topology evidence="1">Peptidoglycan-anchor</topology>
    </subcellularLocation>
</comment>
<evidence type="ECO:0000313" key="11">
    <source>
        <dbReference type="Proteomes" id="UP001597362"/>
    </source>
</evidence>
<dbReference type="Gene3D" id="2.60.40.1850">
    <property type="match status" value="1"/>
</dbReference>
<keyword evidence="5" id="KW-0572">Peptidoglycan-anchor</keyword>
<feature type="compositionally biased region" description="Low complexity" evidence="6">
    <location>
        <begin position="199"/>
        <end position="219"/>
    </location>
</feature>
<gene>
    <name evidence="10" type="ORF">ACFSJH_17930</name>
</gene>
<name>A0ABW4YPV5_9BACL</name>
<feature type="signal peptide" evidence="8">
    <location>
        <begin position="1"/>
        <end position="29"/>
    </location>
</feature>
<dbReference type="SUPFAM" id="SSF158911">
    <property type="entry name" value="NEAT domain-like"/>
    <property type="match status" value="1"/>
</dbReference>
<protein>
    <submittedName>
        <fullName evidence="10">NEAT domain-containing protein</fullName>
    </submittedName>
</protein>
<comment type="caution">
    <text evidence="10">The sequence shown here is derived from an EMBL/GenBank/DDBJ whole genome shotgun (WGS) entry which is preliminary data.</text>
</comment>
<dbReference type="RefSeq" id="WP_377774862.1">
    <property type="nucleotide sequence ID" value="NZ_JBHUHO010000043.1"/>
</dbReference>
<dbReference type="InterPro" id="IPR006635">
    <property type="entry name" value="NEAT_dom"/>
</dbReference>
<dbReference type="SMART" id="SM00725">
    <property type="entry name" value="NEAT"/>
    <property type="match status" value="1"/>
</dbReference>
<dbReference type="InterPro" id="IPR050436">
    <property type="entry name" value="IsdA"/>
</dbReference>
<feature type="region of interest" description="Disordered" evidence="6">
    <location>
        <begin position="157"/>
        <end position="333"/>
    </location>
</feature>
<evidence type="ECO:0000256" key="3">
    <source>
        <dbReference type="ARBA" id="ARBA00022525"/>
    </source>
</evidence>
<proteinExistence type="predicted"/>
<evidence type="ECO:0000256" key="5">
    <source>
        <dbReference type="ARBA" id="ARBA00023088"/>
    </source>
</evidence>
<feature type="compositionally biased region" description="Polar residues" evidence="6">
    <location>
        <begin position="173"/>
        <end position="197"/>
    </location>
</feature>
<evidence type="ECO:0000256" key="7">
    <source>
        <dbReference type="SAM" id="Phobius"/>
    </source>
</evidence>
<dbReference type="PANTHER" id="PTHR37824">
    <property type="entry name" value="IRON-REGULATED SURFACE DETERMINANT PROTEIN C"/>
    <property type="match status" value="1"/>
</dbReference>
<evidence type="ECO:0000256" key="6">
    <source>
        <dbReference type="SAM" id="MobiDB-lite"/>
    </source>
</evidence>
<dbReference type="EMBL" id="JBHUHO010000043">
    <property type="protein sequence ID" value="MFD2117612.1"/>
    <property type="molecule type" value="Genomic_DNA"/>
</dbReference>
<feature type="transmembrane region" description="Helical" evidence="7">
    <location>
        <begin position="360"/>
        <end position="379"/>
    </location>
</feature>
<sequence>MFKRNKFILLVALVTIALSLSGGQSTVFAAKQYEDGQYTVPFQVLKDGTNEESATSEYMNLSAQVKVVEGKVTANVTLKNSTWWREFKVKSSSGSFADVKVVSENKDNDSRVVSFSLDDIEQLKQAKIHIIVTGIPGFEYDNKYDIQFKFDASKLKEKQEKAEQKPKEQTTTPSKEASISKNSNQPKSTSTTSSANKPATESSKAAGSKSATSESSKGTTDSKPVASESSKATTDSKSVANESSKATTDSKSVVSESTASTPAAGETGNVAMGTAAPDAVSDQSDQTSSTLQEEGNGGDAAATTDDSTTTNTSEATDQVADVTNSTETNAEEVTNEAALEAAAMGETEVEGGKSTKSTTWIWIVVVVVLLAAAGSILYMKKRRT</sequence>
<feature type="compositionally biased region" description="Basic and acidic residues" evidence="6">
    <location>
        <begin position="157"/>
        <end position="168"/>
    </location>
</feature>
<keyword evidence="2" id="KW-0134">Cell wall</keyword>
<evidence type="ECO:0000259" key="9">
    <source>
        <dbReference type="PROSITE" id="PS50978"/>
    </source>
</evidence>
<reference evidence="11" key="1">
    <citation type="journal article" date="2019" name="Int. J. Syst. Evol. Microbiol.">
        <title>The Global Catalogue of Microorganisms (GCM) 10K type strain sequencing project: providing services to taxonomists for standard genome sequencing and annotation.</title>
        <authorList>
            <consortium name="The Broad Institute Genomics Platform"/>
            <consortium name="The Broad Institute Genome Sequencing Center for Infectious Disease"/>
            <person name="Wu L."/>
            <person name="Ma J."/>
        </authorList>
    </citation>
    <scope>NUCLEOTIDE SEQUENCE [LARGE SCALE GENOMIC DNA]</scope>
    <source>
        <strain evidence="11">GH52</strain>
    </source>
</reference>
<evidence type="ECO:0000256" key="2">
    <source>
        <dbReference type="ARBA" id="ARBA00022512"/>
    </source>
</evidence>